<reference evidence="2 3" key="1">
    <citation type="journal article" date="2020" name="ISME J.">
        <title>Uncovering the hidden diversity of litter-decomposition mechanisms in mushroom-forming fungi.</title>
        <authorList>
            <person name="Floudas D."/>
            <person name="Bentzer J."/>
            <person name="Ahren D."/>
            <person name="Johansson T."/>
            <person name="Persson P."/>
            <person name="Tunlid A."/>
        </authorList>
    </citation>
    <scope>NUCLEOTIDE SEQUENCE [LARGE SCALE GENOMIC DNA]</scope>
    <source>
        <strain evidence="2 3">CBS 406.79</strain>
    </source>
</reference>
<proteinExistence type="predicted"/>
<accession>A0A8H5LWQ9</accession>
<feature type="compositionally biased region" description="Polar residues" evidence="1">
    <location>
        <begin position="223"/>
        <end position="236"/>
    </location>
</feature>
<comment type="caution">
    <text evidence="2">The sequence shown here is derived from an EMBL/GenBank/DDBJ whole genome shotgun (WGS) entry which is preliminary data.</text>
</comment>
<evidence type="ECO:0000313" key="3">
    <source>
        <dbReference type="Proteomes" id="UP000518752"/>
    </source>
</evidence>
<feature type="compositionally biased region" description="Basic and acidic residues" evidence="1">
    <location>
        <begin position="212"/>
        <end position="222"/>
    </location>
</feature>
<gene>
    <name evidence="2" type="ORF">D9757_011622</name>
</gene>
<dbReference type="AlphaFoldDB" id="A0A8H5LWQ9"/>
<name>A0A8H5LWQ9_9AGAR</name>
<dbReference type="Proteomes" id="UP000518752">
    <property type="component" value="Unassembled WGS sequence"/>
</dbReference>
<dbReference type="OrthoDB" id="3232239at2759"/>
<dbReference type="EMBL" id="JAACJN010000111">
    <property type="protein sequence ID" value="KAF5372398.1"/>
    <property type="molecule type" value="Genomic_DNA"/>
</dbReference>
<evidence type="ECO:0000313" key="2">
    <source>
        <dbReference type="EMBL" id="KAF5372398.1"/>
    </source>
</evidence>
<feature type="region of interest" description="Disordered" evidence="1">
    <location>
        <begin position="210"/>
        <end position="239"/>
    </location>
</feature>
<organism evidence="2 3">
    <name type="scientific">Collybiopsis confluens</name>
    <dbReference type="NCBI Taxonomy" id="2823264"/>
    <lineage>
        <taxon>Eukaryota</taxon>
        <taxon>Fungi</taxon>
        <taxon>Dikarya</taxon>
        <taxon>Basidiomycota</taxon>
        <taxon>Agaricomycotina</taxon>
        <taxon>Agaricomycetes</taxon>
        <taxon>Agaricomycetidae</taxon>
        <taxon>Agaricales</taxon>
        <taxon>Marasmiineae</taxon>
        <taxon>Omphalotaceae</taxon>
        <taxon>Collybiopsis</taxon>
    </lineage>
</organism>
<protein>
    <submittedName>
        <fullName evidence="2">Uncharacterized protein</fullName>
    </submittedName>
</protein>
<keyword evidence="3" id="KW-1185">Reference proteome</keyword>
<evidence type="ECO:0000256" key="1">
    <source>
        <dbReference type="SAM" id="MobiDB-lite"/>
    </source>
</evidence>
<sequence length="349" mass="39614">MLLTDLPPELHQIITNNIPDQASLCSLLRTCHSLYFEAERSLYHTFDDIRSLKRQVLFLQRVTECPRLARLVRVYRIQPAPPGSEALMTFCGTPSSSSLYIPSSTARLFWTLLPIAFHLFVNLRVLALHSSTPYDGGAAILPTSRFLRGCSFQLETLEWGWYTPNEPRDLLPFLATQQHLRNISLRGWDAETFPGPAEYSSRIHQIHQHHPAHSDSAVHTKDNTQQITRRSTSHSQDFAEESDSESYHCGLSVLTGPQGAVKAFLPGHKITHLRWLADLDDPWCEGPGFDPDSPELIGSFKQIKFLKFGAWFARPSLGILAPYLGQLIFLELTDVDKVRKIFPFFCFLI</sequence>